<evidence type="ECO:0000313" key="2">
    <source>
        <dbReference type="EMBL" id="PUZ26001.1"/>
    </source>
</evidence>
<dbReference type="InterPro" id="IPR035940">
    <property type="entry name" value="CAP_sf"/>
</dbReference>
<sequence length="159" mass="16942">MAVLVMAGSQADACARKATPPARSTVKAAATMNAATLNAQILYYVNKYRASKGLAPLVANKLMDSLAEMHSEQMANGTTPFGHDGFEDRVATYSKLQGKVSRAAENVAYGNLDAEGVVNGWIHSPGHRKNMEGNYALSGIGTAVGKNGMIYFTQLFIQQ</sequence>
<reference evidence="2 3" key="1">
    <citation type="submission" date="2018-04" db="EMBL/GenBank/DDBJ databases">
        <title>Chitinophaga fuyangensis sp. nov., isolated from soil in a chemical factory.</title>
        <authorList>
            <person name="Chen K."/>
        </authorList>
    </citation>
    <scope>NUCLEOTIDE SEQUENCE [LARGE SCALE GENOMIC DNA]</scope>
    <source>
        <strain evidence="2 3">LY-1</strain>
    </source>
</reference>
<dbReference type="EMBL" id="QCYK01000002">
    <property type="protein sequence ID" value="PUZ26001.1"/>
    <property type="molecule type" value="Genomic_DNA"/>
</dbReference>
<accession>A0A2T7BI88</accession>
<dbReference type="InterPro" id="IPR014044">
    <property type="entry name" value="CAP_dom"/>
</dbReference>
<dbReference type="PANTHER" id="PTHR31157:SF1">
    <property type="entry name" value="SCP DOMAIN-CONTAINING PROTEIN"/>
    <property type="match status" value="1"/>
</dbReference>
<dbReference type="Gene3D" id="3.40.33.10">
    <property type="entry name" value="CAP"/>
    <property type="match status" value="1"/>
</dbReference>
<evidence type="ECO:0000259" key="1">
    <source>
        <dbReference type="Pfam" id="PF00188"/>
    </source>
</evidence>
<evidence type="ECO:0000313" key="3">
    <source>
        <dbReference type="Proteomes" id="UP000244450"/>
    </source>
</evidence>
<dbReference type="SUPFAM" id="SSF55797">
    <property type="entry name" value="PR-1-like"/>
    <property type="match status" value="1"/>
</dbReference>
<proteinExistence type="predicted"/>
<dbReference type="PANTHER" id="PTHR31157">
    <property type="entry name" value="SCP DOMAIN-CONTAINING PROTEIN"/>
    <property type="match status" value="1"/>
</dbReference>
<dbReference type="CDD" id="cd05379">
    <property type="entry name" value="CAP_bacterial"/>
    <property type="match status" value="1"/>
</dbReference>
<dbReference type="Pfam" id="PF00188">
    <property type="entry name" value="CAP"/>
    <property type="match status" value="1"/>
</dbReference>
<comment type="caution">
    <text evidence="2">The sequence shown here is derived from an EMBL/GenBank/DDBJ whole genome shotgun (WGS) entry which is preliminary data.</text>
</comment>
<protein>
    <submittedName>
        <fullName evidence="2">CAP domain-containing protein</fullName>
    </submittedName>
</protein>
<dbReference type="AlphaFoldDB" id="A0A2T7BI88"/>
<dbReference type="Proteomes" id="UP000244450">
    <property type="component" value="Unassembled WGS sequence"/>
</dbReference>
<keyword evidence="3" id="KW-1185">Reference proteome</keyword>
<name>A0A2T7BI88_9BACT</name>
<organism evidence="2 3">
    <name type="scientific">Chitinophaga parva</name>
    <dbReference type="NCBI Taxonomy" id="2169414"/>
    <lineage>
        <taxon>Bacteria</taxon>
        <taxon>Pseudomonadati</taxon>
        <taxon>Bacteroidota</taxon>
        <taxon>Chitinophagia</taxon>
        <taxon>Chitinophagales</taxon>
        <taxon>Chitinophagaceae</taxon>
        <taxon>Chitinophaga</taxon>
    </lineage>
</organism>
<feature type="domain" description="SCP" evidence="1">
    <location>
        <begin position="42"/>
        <end position="156"/>
    </location>
</feature>
<gene>
    <name evidence="2" type="ORF">DCC81_17305</name>
</gene>